<organism evidence="5 6">
    <name type="scientific">Nocardia otitidiscaviarum</name>
    <dbReference type="NCBI Taxonomy" id="1823"/>
    <lineage>
        <taxon>Bacteria</taxon>
        <taxon>Bacillati</taxon>
        <taxon>Actinomycetota</taxon>
        <taxon>Actinomycetes</taxon>
        <taxon>Mycobacteriales</taxon>
        <taxon>Nocardiaceae</taxon>
        <taxon>Nocardia</taxon>
    </lineage>
</organism>
<evidence type="ECO:0000313" key="6">
    <source>
        <dbReference type="Proteomes" id="UP000317039"/>
    </source>
</evidence>
<evidence type="ECO:0000256" key="2">
    <source>
        <dbReference type="ARBA" id="ARBA00023125"/>
    </source>
</evidence>
<dbReference type="InterPro" id="IPR035418">
    <property type="entry name" value="AraC-bd_2"/>
</dbReference>
<keyword evidence="3" id="KW-0804">Transcription</keyword>
<dbReference type="PANTHER" id="PTHR46796:SF6">
    <property type="entry name" value="ARAC SUBFAMILY"/>
    <property type="match status" value="1"/>
</dbReference>
<dbReference type="Pfam" id="PF12833">
    <property type="entry name" value="HTH_18"/>
    <property type="match status" value="1"/>
</dbReference>
<protein>
    <submittedName>
        <fullName evidence="5">AraC family transcriptional regulator</fullName>
    </submittedName>
</protein>
<sequence>MRATAVRAPRCATGSASLCDSRGRLYRGLPVDEVRYEPVTGSTREVSTADRRDFWTEHVRANHGALDFRFDSSATDFLGNTHVLRLAPYQPTRFQIIDFTSGPVRYVRDAAQLRRDPVCSARLLIPRTGELAVAQSGEAVRLRPGQLGLMSWGRPMRLEHGDGARAWIVTIPEEVLPPKIKDRPPLRLRGHSAMLGTVAAMTKEMTSNRETLTAWEFGQLSSHLIDIVVKALIGETMSQDRQYDEIAAAARALVAACADDPTVTPSYLAERLGCSRRQLERALASQQTSPAALLRAIRLQRARERLTREPYRTVADVAFASGFLSRGAFERAWASEFTESPGRYRRRTRTPGQLER</sequence>
<dbReference type="GO" id="GO:0003700">
    <property type="term" value="F:DNA-binding transcription factor activity"/>
    <property type="evidence" value="ECO:0007669"/>
    <property type="project" value="InterPro"/>
</dbReference>
<accession>A0A516NM80</accession>
<proteinExistence type="predicted"/>
<evidence type="ECO:0000256" key="3">
    <source>
        <dbReference type="ARBA" id="ARBA00023163"/>
    </source>
</evidence>
<gene>
    <name evidence="5" type="ORF">FOH10_16080</name>
</gene>
<dbReference type="SUPFAM" id="SSF46689">
    <property type="entry name" value="Homeodomain-like"/>
    <property type="match status" value="1"/>
</dbReference>
<keyword evidence="1" id="KW-0805">Transcription regulation</keyword>
<dbReference type="Pfam" id="PF14525">
    <property type="entry name" value="AraC_binding_2"/>
    <property type="match status" value="1"/>
</dbReference>
<dbReference type="AlphaFoldDB" id="A0A516NM80"/>
<evidence type="ECO:0000313" key="5">
    <source>
        <dbReference type="EMBL" id="QDP80001.1"/>
    </source>
</evidence>
<dbReference type="PANTHER" id="PTHR46796">
    <property type="entry name" value="HTH-TYPE TRANSCRIPTIONAL ACTIVATOR RHAS-RELATED"/>
    <property type="match status" value="1"/>
</dbReference>
<evidence type="ECO:0000256" key="1">
    <source>
        <dbReference type="ARBA" id="ARBA00023015"/>
    </source>
</evidence>
<keyword evidence="2" id="KW-0238">DNA-binding</keyword>
<dbReference type="EMBL" id="CP041695">
    <property type="protein sequence ID" value="QDP80001.1"/>
    <property type="molecule type" value="Genomic_DNA"/>
</dbReference>
<dbReference type="InterPro" id="IPR050204">
    <property type="entry name" value="AraC_XylS_family_regulators"/>
</dbReference>
<dbReference type="InterPro" id="IPR018060">
    <property type="entry name" value="HTH_AraC"/>
</dbReference>
<dbReference type="SMART" id="SM00342">
    <property type="entry name" value="HTH_ARAC"/>
    <property type="match status" value="1"/>
</dbReference>
<feature type="domain" description="HTH araC/xylS-type" evidence="4">
    <location>
        <begin position="248"/>
        <end position="347"/>
    </location>
</feature>
<dbReference type="KEGG" id="nod:FOH10_16080"/>
<dbReference type="Gene3D" id="1.10.10.60">
    <property type="entry name" value="Homeodomain-like"/>
    <property type="match status" value="1"/>
</dbReference>
<dbReference type="PROSITE" id="PS01124">
    <property type="entry name" value="HTH_ARAC_FAMILY_2"/>
    <property type="match status" value="1"/>
</dbReference>
<evidence type="ECO:0000259" key="4">
    <source>
        <dbReference type="PROSITE" id="PS01124"/>
    </source>
</evidence>
<dbReference type="InterPro" id="IPR009057">
    <property type="entry name" value="Homeodomain-like_sf"/>
</dbReference>
<name>A0A516NM80_9NOCA</name>
<dbReference type="GO" id="GO:0043565">
    <property type="term" value="F:sequence-specific DNA binding"/>
    <property type="evidence" value="ECO:0007669"/>
    <property type="project" value="InterPro"/>
</dbReference>
<reference evidence="5 6" key="1">
    <citation type="submission" date="2019-07" db="EMBL/GenBank/DDBJ databases">
        <title>Complete Genome Sequence and Methylome Analysis of Nocardia otitidis-caviarum NEB252.</title>
        <authorList>
            <person name="Fomenkov A."/>
            <person name="Anton B.P."/>
            <person name="Vincze T."/>
            <person name="Roberts R.J."/>
        </authorList>
    </citation>
    <scope>NUCLEOTIDE SEQUENCE [LARGE SCALE GENOMIC DNA]</scope>
    <source>
        <strain evidence="5 6">NEB252</strain>
    </source>
</reference>
<dbReference type="Proteomes" id="UP000317039">
    <property type="component" value="Chromosome"/>
</dbReference>